<feature type="signal peptide" evidence="1">
    <location>
        <begin position="1"/>
        <end position="24"/>
    </location>
</feature>
<comment type="caution">
    <text evidence="2">The sequence shown here is derived from an EMBL/GenBank/DDBJ whole genome shotgun (WGS) entry which is preliminary data.</text>
</comment>
<keyword evidence="1" id="KW-0732">Signal</keyword>
<evidence type="ECO:0000256" key="1">
    <source>
        <dbReference type="SAM" id="SignalP"/>
    </source>
</evidence>
<keyword evidence="3" id="KW-1185">Reference proteome</keyword>
<protein>
    <submittedName>
        <fullName evidence="2">Uncharacterized protein</fullName>
    </submittedName>
</protein>
<accession>A0A4C1W9Z7</accession>
<proteinExistence type="predicted"/>
<reference evidence="2 3" key="1">
    <citation type="journal article" date="2019" name="Commun. Biol.">
        <title>The bagworm genome reveals a unique fibroin gene that provides high tensile strength.</title>
        <authorList>
            <person name="Kono N."/>
            <person name="Nakamura H."/>
            <person name="Ohtoshi R."/>
            <person name="Tomita M."/>
            <person name="Numata K."/>
            <person name="Arakawa K."/>
        </authorList>
    </citation>
    <scope>NUCLEOTIDE SEQUENCE [LARGE SCALE GENOMIC DNA]</scope>
</reference>
<dbReference type="EMBL" id="BGZK01000512">
    <property type="protein sequence ID" value="GBP47873.1"/>
    <property type="molecule type" value="Genomic_DNA"/>
</dbReference>
<evidence type="ECO:0000313" key="2">
    <source>
        <dbReference type="EMBL" id="GBP47873.1"/>
    </source>
</evidence>
<feature type="chain" id="PRO_5020038066" evidence="1">
    <location>
        <begin position="25"/>
        <end position="66"/>
    </location>
</feature>
<evidence type="ECO:0000313" key="3">
    <source>
        <dbReference type="Proteomes" id="UP000299102"/>
    </source>
</evidence>
<gene>
    <name evidence="2" type="ORF">EVAR_33589_1</name>
</gene>
<sequence length="66" mass="7043">MTRTCAMFTLCGLAALCLVTTTHAQALTSQYDRAAHVSKTTPAGLAEITQRLNSNKIIRGSPSFDS</sequence>
<organism evidence="2 3">
    <name type="scientific">Eumeta variegata</name>
    <name type="common">Bagworm moth</name>
    <name type="synonym">Eumeta japonica</name>
    <dbReference type="NCBI Taxonomy" id="151549"/>
    <lineage>
        <taxon>Eukaryota</taxon>
        <taxon>Metazoa</taxon>
        <taxon>Ecdysozoa</taxon>
        <taxon>Arthropoda</taxon>
        <taxon>Hexapoda</taxon>
        <taxon>Insecta</taxon>
        <taxon>Pterygota</taxon>
        <taxon>Neoptera</taxon>
        <taxon>Endopterygota</taxon>
        <taxon>Lepidoptera</taxon>
        <taxon>Glossata</taxon>
        <taxon>Ditrysia</taxon>
        <taxon>Tineoidea</taxon>
        <taxon>Psychidae</taxon>
        <taxon>Oiketicinae</taxon>
        <taxon>Eumeta</taxon>
    </lineage>
</organism>
<dbReference type="Proteomes" id="UP000299102">
    <property type="component" value="Unassembled WGS sequence"/>
</dbReference>
<dbReference type="AlphaFoldDB" id="A0A4C1W9Z7"/>
<name>A0A4C1W9Z7_EUMVA</name>